<proteinExistence type="predicted"/>
<keyword evidence="1" id="KW-1133">Transmembrane helix</keyword>
<reference evidence="2" key="1">
    <citation type="journal article" date="2016" name="Mol. Biol. Evol.">
        <title>Comparative Genomics of Early-Diverging Mushroom-Forming Fungi Provides Insights into the Origins of Lignocellulose Decay Capabilities.</title>
        <authorList>
            <person name="Nagy L.G."/>
            <person name="Riley R."/>
            <person name="Tritt A."/>
            <person name="Adam C."/>
            <person name="Daum C."/>
            <person name="Floudas D."/>
            <person name="Sun H."/>
            <person name="Yadav J.S."/>
            <person name="Pangilinan J."/>
            <person name="Larsson K.H."/>
            <person name="Matsuura K."/>
            <person name="Barry K."/>
            <person name="Labutti K."/>
            <person name="Kuo R."/>
            <person name="Ohm R.A."/>
            <person name="Bhattacharya S.S."/>
            <person name="Shirouzu T."/>
            <person name="Yoshinaga Y."/>
            <person name="Martin F.M."/>
            <person name="Grigoriev I.V."/>
            <person name="Hibbett D.S."/>
        </authorList>
    </citation>
    <scope>NUCLEOTIDE SEQUENCE [LARGE SCALE GENOMIC DNA]</scope>
    <source>
        <strain evidence="2">CBS 109695</strain>
    </source>
</reference>
<dbReference type="EMBL" id="KV417680">
    <property type="protein sequence ID" value="KZP10396.1"/>
    <property type="molecule type" value="Genomic_DNA"/>
</dbReference>
<keyword evidence="1" id="KW-0812">Transmembrane</keyword>
<dbReference type="AlphaFoldDB" id="A0A165ZAR3"/>
<keyword evidence="1" id="KW-0472">Membrane</keyword>
<evidence type="ECO:0000256" key="1">
    <source>
        <dbReference type="SAM" id="Phobius"/>
    </source>
</evidence>
<feature type="transmembrane region" description="Helical" evidence="1">
    <location>
        <begin position="12"/>
        <end position="33"/>
    </location>
</feature>
<protein>
    <submittedName>
        <fullName evidence="2">Uncharacterized protein</fullName>
    </submittedName>
</protein>
<accession>A0A165ZAR3</accession>
<name>A0A165ZAR3_9AGAM</name>
<organism evidence="2">
    <name type="scientific">Athelia psychrophila</name>
    <dbReference type="NCBI Taxonomy" id="1759441"/>
    <lineage>
        <taxon>Eukaryota</taxon>
        <taxon>Fungi</taxon>
        <taxon>Dikarya</taxon>
        <taxon>Basidiomycota</taxon>
        <taxon>Agaricomycotina</taxon>
        <taxon>Agaricomycetes</taxon>
        <taxon>Agaricomycetidae</taxon>
        <taxon>Atheliales</taxon>
        <taxon>Atheliaceae</taxon>
        <taxon>Athelia</taxon>
    </lineage>
</organism>
<sequence>MQPQLLCESNVIGTLAFLAWCCGSTFDMVWLMVHDSCHSTSYPRRIASSAHSLLSTCPTCPLSLPSPPGPRSPSSMLPHP</sequence>
<gene>
    <name evidence="2" type="ORF">FIBSPDRAFT_217837</name>
</gene>
<evidence type="ECO:0000313" key="2">
    <source>
        <dbReference type="EMBL" id="KZP10396.1"/>
    </source>
</evidence>